<reference evidence="1 2" key="2">
    <citation type="submission" date="2018-11" db="EMBL/GenBank/DDBJ databases">
        <authorList>
            <consortium name="Pathogen Informatics"/>
        </authorList>
    </citation>
    <scope>NUCLEOTIDE SEQUENCE [LARGE SCALE GENOMIC DNA]</scope>
</reference>
<protein>
    <submittedName>
        <fullName evidence="3">ANAPC4_WD40 domain-containing protein</fullName>
    </submittedName>
</protein>
<keyword evidence="2" id="KW-1185">Reference proteome</keyword>
<dbReference type="SUPFAM" id="SSF50978">
    <property type="entry name" value="WD40 repeat-like"/>
    <property type="match status" value="1"/>
</dbReference>
<dbReference type="AlphaFoldDB" id="A0A183D937"/>
<dbReference type="Proteomes" id="UP000271098">
    <property type="component" value="Unassembled WGS sequence"/>
</dbReference>
<sequence length="134" mass="14660">MKGDQLNTVELADSIEACYTGGVVQWSADGSTFFSACGNYIKTMNVDDGKQSYTIGSEDEDGLRVSAFVLSQDDEASIVVAYTNGLLRNYRLPVSPSTSPDILRQWKSTHKAPVLVMRFENCLLATGSADFYVK</sequence>
<dbReference type="InterPro" id="IPR036322">
    <property type="entry name" value="WD40_repeat_dom_sf"/>
</dbReference>
<gene>
    <name evidence="1" type="ORF">GPUH_LOCUS5228</name>
</gene>
<evidence type="ECO:0000313" key="1">
    <source>
        <dbReference type="EMBL" id="VDK49773.1"/>
    </source>
</evidence>
<name>A0A183D937_9BILA</name>
<evidence type="ECO:0000313" key="2">
    <source>
        <dbReference type="Proteomes" id="UP000271098"/>
    </source>
</evidence>
<evidence type="ECO:0000313" key="3">
    <source>
        <dbReference type="WBParaSite" id="GPUH_0000523501-mRNA-1"/>
    </source>
</evidence>
<reference evidence="3" key="1">
    <citation type="submission" date="2016-06" db="UniProtKB">
        <authorList>
            <consortium name="WormBaseParasite"/>
        </authorList>
    </citation>
    <scope>IDENTIFICATION</scope>
</reference>
<proteinExistence type="predicted"/>
<dbReference type="OrthoDB" id="5414888at2759"/>
<dbReference type="EMBL" id="UYRT01010811">
    <property type="protein sequence ID" value="VDK49773.1"/>
    <property type="molecule type" value="Genomic_DNA"/>
</dbReference>
<dbReference type="Gene3D" id="2.130.10.10">
    <property type="entry name" value="YVTN repeat-like/Quinoprotein amine dehydrogenase"/>
    <property type="match status" value="1"/>
</dbReference>
<dbReference type="WBParaSite" id="GPUH_0000523501-mRNA-1">
    <property type="protein sequence ID" value="GPUH_0000523501-mRNA-1"/>
    <property type="gene ID" value="GPUH_0000523501"/>
</dbReference>
<accession>A0A183D937</accession>
<organism evidence="3">
    <name type="scientific">Gongylonema pulchrum</name>
    <dbReference type="NCBI Taxonomy" id="637853"/>
    <lineage>
        <taxon>Eukaryota</taxon>
        <taxon>Metazoa</taxon>
        <taxon>Ecdysozoa</taxon>
        <taxon>Nematoda</taxon>
        <taxon>Chromadorea</taxon>
        <taxon>Rhabditida</taxon>
        <taxon>Spirurina</taxon>
        <taxon>Spiruromorpha</taxon>
        <taxon>Spiruroidea</taxon>
        <taxon>Gongylonematidae</taxon>
        <taxon>Gongylonema</taxon>
    </lineage>
</organism>
<dbReference type="InterPro" id="IPR015943">
    <property type="entry name" value="WD40/YVTN_repeat-like_dom_sf"/>
</dbReference>